<protein>
    <recommendedName>
        <fullName evidence="4">2-oxoglutarate-dependent ethylene/succinate-forming enzyme</fullName>
        <ecNumber evidence="3">1.13.12.19</ecNumber>
        <ecNumber evidence="2">1.14.20.7</ecNumber>
    </recommendedName>
    <alternativeName>
        <fullName evidence="6">2-oxoglutarate dioxygenase (ethylene-forming)</fullName>
    </alternativeName>
    <alternativeName>
        <fullName evidence="7">2-oxoglutarate/L-arginine monooxygenase/decarboxylase (succinate-forming)</fullName>
    </alternativeName>
</protein>
<dbReference type="SUPFAM" id="SSF51197">
    <property type="entry name" value="Clavaminate synthase-like"/>
    <property type="match status" value="1"/>
</dbReference>
<dbReference type="Pfam" id="PF03171">
    <property type="entry name" value="2OG-FeII_Oxy"/>
    <property type="match status" value="1"/>
</dbReference>
<evidence type="ECO:0000256" key="9">
    <source>
        <dbReference type="ARBA" id="ARBA00049359"/>
    </source>
</evidence>
<keyword evidence="10" id="KW-0408">Iron</keyword>
<dbReference type="EMBL" id="CP022098">
    <property type="protein sequence ID" value="ATB42189.1"/>
    <property type="molecule type" value="Genomic_DNA"/>
</dbReference>
<dbReference type="GO" id="GO:0009693">
    <property type="term" value="P:ethylene biosynthetic process"/>
    <property type="evidence" value="ECO:0007669"/>
    <property type="project" value="UniProtKB-KW"/>
</dbReference>
<dbReference type="PANTHER" id="PTHR47990">
    <property type="entry name" value="2-OXOGLUTARATE (2OG) AND FE(II)-DEPENDENT OXYGENASE SUPERFAMILY PROTEIN-RELATED"/>
    <property type="match status" value="1"/>
</dbReference>
<keyword evidence="10" id="KW-0560">Oxidoreductase</keyword>
<dbReference type="Pfam" id="PF14226">
    <property type="entry name" value="DIOX_N"/>
    <property type="match status" value="1"/>
</dbReference>
<evidence type="ECO:0000256" key="5">
    <source>
        <dbReference type="ARBA" id="ARBA00022666"/>
    </source>
</evidence>
<proteinExistence type="inferred from homology"/>
<keyword evidence="10" id="KW-0479">Metal-binding</keyword>
<dbReference type="InterPro" id="IPR027443">
    <property type="entry name" value="IPNS-like_sf"/>
</dbReference>
<feature type="domain" description="Fe2OG dioxygenase" evidence="11">
    <location>
        <begin position="189"/>
        <end position="297"/>
    </location>
</feature>
<reference evidence="12 13" key="1">
    <citation type="submission" date="2017-06" db="EMBL/GenBank/DDBJ databases">
        <title>Sequencing and comparative analysis of myxobacterial genomes.</title>
        <authorList>
            <person name="Rupp O."/>
            <person name="Goesmann A."/>
            <person name="Sogaard-Andersen L."/>
        </authorList>
    </citation>
    <scope>NUCLEOTIDE SEQUENCE [LARGE SCALE GENOMIC DNA]</scope>
    <source>
        <strain evidence="12 13">DSM 52655</strain>
    </source>
</reference>
<evidence type="ECO:0000256" key="4">
    <source>
        <dbReference type="ARBA" id="ARBA00019045"/>
    </source>
</evidence>
<comment type="catalytic activity">
    <reaction evidence="8">
        <text>2-oxoglutarate + O2 + 2 H(+) = ethene + 3 CO2 + H2O</text>
        <dbReference type="Rhea" id="RHEA:31523"/>
        <dbReference type="ChEBI" id="CHEBI:15377"/>
        <dbReference type="ChEBI" id="CHEBI:15378"/>
        <dbReference type="ChEBI" id="CHEBI:15379"/>
        <dbReference type="ChEBI" id="CHEBI:16526"/>
        <dbReference type="ChEBI" id="CHEBI:16810"/>
        <dbReference type="ChEBI" id="CHEBI:18153"/>
        <dbReference type="EC" id="1.13.12.19"/>
    </reaction>
</comment>
<keyword evidence="5" id="KW-0266">Ethylene biosynthesis</keyword>
<dbReference type="Gene3D" id="2.60.120.330">
    <property type="entry name" value="B-lactam Antibiotic, Isopenicillin N Synthase, Chain"/>
    <property type="match status" value="1"/>
</dbReference>
<comment type="pathway">
    <text evidence="1">Alkene biosynthesis; ethylene biosynthesis via 2-oxoglutarate.</text>
</comment>
<evidence type="ECO:0000256" key="7">
    <source>
        <dbReference type="ARBA" id="ARBA00031282"/>
    </source>
</evidence>
<dbReference type="GO" id="GO:0046872">
    <property type="term" value="F:metal ion binding"/>
    <property type="evidence" value="ECO:0007669"/>
    <property type="project" value="UniProtKB-KW"/>
</dbReference>
<evidence type="ECO:0000256" key="3">
    <source>
        <dbReference type="ARBA" id="ARBA00012531"/>
    </source>
</evidence>
<dbReference type="GO" id="GO:0102276">
    <property type="term" value="F:2-oxoglutarate oxygenase/decarboxylase (ethylene-forming) activity"/>
    <property type="evidence" value="ECO:0007669"/>
    <property type="project" value="UniProtKB-EC"/>
</dbReference>
<comment type="catalytic activity">
    <reaction evidence="9">
        <text>L-arginine + 2-oxoglutarate + O2 = guanidine + L-glutamate 5-semialdehyde + succinate + CO2</text>
        <dbReference type="Rhea" id="RHEA:31535"/>
        <dbReference type="ChEBI" id="CHEBI:15379"/>
        <dbReference type="ChEBI" id="CHEBI:16526"/>
        <dbReference type="ChEBI" id="CHEBI:16810"/>
        <dbReference type="ChEBI" id="CHEBI:30031"/>
        <dbReference type="ChEBI" id="CHEBI:30087"/>
        <dbReference type="ChEBI" id="CHEBI:32682"/>
        <dbReference type="ChEBI" id="CHEBI:58066"/>
        <dbReference type="EC" id="1.14.20.7"/>
    </reaction>
</comment>
<evidence type="ECO:0000313" key="13">
    <source>
        <dbReference type="Proteomes" id="UP000217257"/>
    </source>
</evidence>
<dbReference type="InterPro" id="IPR044861">
    <property type="entry name" value="IPNS-like_FE2OG_OXY"/>
</dbReference>
<dbReference type="EC" id="1.14.20.7" evidence="2"/>
<evidence type="ECO:0000256" key="6">
    <source>
        <dbReference type="ARBA" id="ARBA00031011"/>
    </source>
</evidence>
<dbReference type="KEGG" id="cfus:CYFUS_007666"/>
<dbReference type="EC" id="1.13.12.19" evidence="3"/>
<evidence type="ECO:0000256" key="1">
    <source>
        <dbReference type="ARBA" id="ARBA00004767"/>
    </source>
</evidence>
<gene>
    <name evidence="12" type="ORF">CYFUS_007666</name>
</gene>
<evidence type="ECO:0000256" key="2">
    <source>
        <dbReference type="ARBA" id="ARBA00012293"/>
    </source>
</evidence>
<dbReference type="InterPro" id="IPR050231">
    <property type="entry name" value="Iron_ascorbate_oxido_reductase"/>
</dbReference>
<evidence type="ECO:0000313" key="12">
    <source>
        <dbReference type="EMBL" id="ATB42189.1"/>
    </source>
</evidence>
<dbReference type="PRINTS" id="PR00682">
    <property type="entry name" value="IPNSYNTHASE"/>
</dbReference>
<comment type="similarity">
    <text evidence="10">Belongs to the iron/ascorbate-dependent oxidoreductase family.</text>
</comment>
<dbReference type="InterPro" id="IPR005123">
    <property type="entry name" value="Oxoglu/Fe-dep_dioxygenase_dom"/>
</dbReference>
<evidence type="ECO:0000256" key="8">
    <source>
        <dbReference type="ARBA" id="ARBA00047725"/>
    </source>
</evidence>
<organism evidence="12 13">
    <name type="scientific">Cystobacter fuscus</name>
    <dbReference type="NCBI Taxonomy" id="43"/>
    <lineage>
        <taxon>Bacteria</taxon>
        <taxon>Pseudomonadati</taxon>
        <taxon>Myxococcota</taxon>
        <taxon>Myxococcia</taxon>
        <taxon>Myxococcales</taxon>
        <taxon>Cystobacterineae</taxon>
        <taxon>Archangiaceae</taxon>
        <taxon>Cystobacter</taxon>
    </lineage>
</organism>
<dbReference type="AlphaFoldDB" id="A0A250JE72"/>
<dbReference type="PROSITE" id="PS51471">
    <property type="entry name" value="FE2OG_OXY"/>
    <property type="match status" value="1"/>
</dbReference>
<evidence type="ECO:0000259" key="11">
    <source>
        <dbReference type="PROSITE" id="PS51471"/>
    </source>
</evidence>
<dbReference type="InterPro" id="IPR026992">
    <property type="entry name" value="DIOX_N"/>
</dbReference>
<accession>A0A250JE72</accession>
<dbReference type="RefSeq" id="WP_095989783.1">
    <property type="nucleotide sequence ID" value="NZ_CP022098.1"/>
</dbReference>
<sequence>MTEIGSIREGTPFNGFTEVPVIDVRALVDASSGAAARRAVAERLGAACRESGFFYVVGHGVDEALQTRLEALSRRFFALPVEEKMAIRMALGGSAWRGYFPVGGELTSGRPDRKEGLYLGTELGSDHPLVRAGTPLHGPNLFPSEPSGLREAVLDYLAALTRLGHSLMGGIALSLGLEEEYFATGAMADPLVLFRIFNYPPGPDTAGDGQPAWGVGEHTDYGVLTILKQDEAGGLQVKSRMGGEVRWVDAPPIPGSFVCNIGDMLDRMTRGVYRSTPHRVLNRSGRDRLSLPFFFDPGWTAEVHPLEAPALRGVATAEDSSERWDGQSVHAFRGTYGDYLLGKVGKVFPDLRSEVLSNSES</sequence>
<name>A0A250JE72_9BACT</name>
<evidence type="ECO:0000256" key="10">
    <source>
        <dbReference type="RuleBase" id="RU003682"/>
    </source>
</evidence>
<dbReference type="Proteomes" id="UP000217257">
    <property type="component" value="Chromosome"/>
</dbReference>